<name>A0A1I7HTL4_9FLAO</name>
<evidence type="ECO:0000313" key="2">
    <source>
        <dbReference type="Proteomes" id="UP000199138"/>
    </source>
</evidence>
<evidence type="ECO:0000313" key="1">
    <source>
        <dbReference type="EMBL" id="SFU64064.1"/>
    </source>
</evidence>
<dbReference type="STRING" id="1224947.SAMN05216480_1118"/>
<dbReference type="RefSeq" id="WP_093025678.1">
    <property type="nucleotide sequence ID" value="NZ_FPBK01000011.1"/>
</dbReference>
<dbReference type="AlphaFoldDB" id="A0A1I7HTL4"/>
<proteinExistence type="predicted"/>
<accession>A0A1I7HTL4</accession>
<gene>
    <name evidence="1" type="ORF">SAMN05216480_1118</name>
</gene>
<reference evidence="1 2" key="1">
    <citation type="submission" date="2016-10" db="EMBL/GenBank/DDBJ databases">
        <authorList>
            <person name="de Groot N.N."/>
        </authorList>
    </citation>
    <scope>NUCLEOTIDE SEQUENCE [LARGE SCALE GENOMIC DNA]</scope>
    <source>
        <strain evidence="1 2">CGMCC 1.12333</strain>
    </source>
</reference>
<organism evidence="1 2">
    <name type="scientific">Pustulibacterium marinum</name>
    <dbReference type="NCBI Taxonomy" id="1224947"/>
    <lineage>
        <taxon>Bacteria</taxon>
        <taxon>Pseudomonadati</taxon>
        <taxon>Bacteroidota</taxon>
        <taxon>Flavobacteriia</taxon>
        <taxon>Flavobacteriales</taxon>
        <taxon>Flavobacteriaceae</taxon>
        <taxon>Pustulibacterium</taxon>
    </lineage>
</organism>
<protein>
    <submittedName>
        <fullName evidence="1">Uncharacterized protein</fullName>
    </submittedName>
</protein>
<keyword evidence="2" id="KW-1185">Reference proteome</keyword>
<dbReference type="EMBL" id="FPBK01000011">
    <property type="protein sequence ID" value="SFU64064.1"/>
    <property type="molecule type" value="Genomic_DNA"/>
</dbReference>
<sequence>MKKCCLLILTILIVQNNCFFGQFVKVPTLVKHFVEHQQRDTSITFYDFLALHYWGHDLNDNDQDRDMQLPFKKIDHSTYQLVLPFINVTHQTVSTYSFTSKLSIFDKEILYQNPQFGDLFRPPIA</sequence>
<dbReference type="Proteomes" id="UP000199138">
    <property type="component" value="Unassembled WGS sequence"/>
</dbReference>